<proteinExistence type="predicted"/>
<organism evidence="2 3">
    <name type="scientific">Centaurea solstitialis</name>
    <name type="common">yellow star-thistle</name>
    <dbReference type="NCBI Taxonomy" id="347529"/>
    <lineage>
        <taxon>Eukaryota</taxon>
        <taxon>Viridiplantae</taxon>
        <taxon>Streptophyta</taxon>
        <taxon>Embryophyta</taxon>
        <taxon>Tracheophyta</taxon>
        <taxon>Spermatophyta</taxon>
        <taxon>Magnoliopsida</taxon>
        <taxon>eudicotyledons</taxon>
        <taxon>Gunneridae</taxon>
        <taxon>Pentapetalae</taxon>
        <taxon>asterids</taxon>
        <taxon>campanulids</taxon>
        <taxon>Asterales</taxon>
        <taxon>Asteraceae</taxon>
        <taxon>Carduoideae</taxon>
        <taxon>Cardueae</taxon>
        <taxon>Centaureinae</taxon>
        <taxon>Centaurea</taxon>
    </lineage>
</organism>
<feature type="transmembrane region" description="Helical" evidence="1">
    <location>
        <begin position="30"/>
        <end position="52"/>
    </location>
</feature>
<accession>A0AA38SFY3</accession>
<evidence type="ECO:0000313" key="3">
    <source>
        <dbReference type="Proteomes" id="UP001172457"/>
    </source>
</evidence>
<keyword evidence="1" id="KW-1133">Transmembrane helix</keyword>
<evidence type="ECO:0000256" key="1">
    <source>
        <dbReference type="SAM" id="Phobius"/>
    </source>
</evidence>
<keyword evidence="1" id="KW-0812">Transmembrane</keyword>
<protein>
    <submittedName>
        <fullName evidence="2">Uncharacterized protein</fullName>
    </submittedName>
</protein>
<gene>
    <name evidence="2" type="ORF">OSB04_un001551</name>
</gene>
<dbReference type="EMBL" id="JARYMX010000330">
    <property type="protein sequence ID" value="KAJ9535336.1"/>
    <property type="molecule type" value="Genomic_DNA"/>
</dbReference>
<sequence length="170" mass="20659">MEVDFPRILCSYALLSGYSRKMYRSNEASMIFYSWGWQALLFWFHGFSWVYGHRGGESSFKKYNWVQAFPAPSHQWTHDVSKECGTANLFMINRSRFASRYLRVVLQRIRLMTCYIGWFYTSRDYECIRSISVDKWDHPKMIYHGYWETNQIRWFYFLTLNLGKPKIRED</sequence>
<evidence type="ECO:0000313" key="2">
    <source>
        <dbReference type="EMBL" id="KAJ9535336.1"/>
    </source>
</evidence>
<comment type="caution">
    <text evidence="2">The sequence shown here is derived from an EMBL/GenBank/DDBJ whole genome shotgun (WGS) entry which is preliminary data.</text>
</comment>
<dbReference type="AlphaFoldDB" id="A0AA38SFY3"/>
<keyword evidence="1" id="KW-0472">Membrane</keyword>
<dbReference type="Proteomes" id="UP001172457">
    <property type="component" value="Unassembled WGS sequence"/>
</dbReference>
<name>A0AA38SFY3_9ASTR</name>
<keyword evidence="3" id="KW-1185">Reference proteome</keyword>
<reference evidence="2" key="1">
    <citation type="submission" date="2023-03" db="EMBL/GenBank/DDBJ databases">
        <title>Chromosome-scale reference genome and RAD-based genetic map of yellow starthistle (Centaurea solstitialis) reveal putative structural variation and QTLs associated with invader traits.</title>
        <authorList>
            <person name="Reatini B."/>
            <person name="Cang F.A."/>
            <person name="Jiang Q."/>
            <person name="Mckibben M.T.W."/>
            <person name="Barker M.S."/>
            <person name="Rieseberg L.H."/>
            <person name="Dlugosch K.M."/>
        </authorList>
    </citation>
    <scope>NUCLEOTIDE SEQUENCE</scope>
    <source>
        <strain evidence="2">CAN-66</strain>
        <tissue evidence="2">Leaf</tissue>
    </source>
</reference>